<reference evidence="3 4" key="1">
    <citation type="submission" date="2021-09" db="EMBL/GenBank/DDBJ databases">
        <title>Genomic insights and catalytic innovation underlie evolution of tropane alkaloids biosynthesis.</title>
        <authorList>
            <person name="Wang Y.-J."/>
            <person name="Tian T."/>
            <person name="Huang J.-P."/>
            <person name="Huang S.-X."/>
        </authorList>
    </citation>
    <scope>NUCLEOTIDE SEQUENCE [LARGE SCALE GENOMIC DNA]</scope>
    <source>
        <strain evidence="3">KIB-2018</strain>
        <tissue evidence="3">Leaf</tissue>
    </source>
</reference>
<proteinExistence type="predicted"/>
<comment type="caution">
    <text evidence="3">The sequence shown here is derived from an EMBL/GenBank/DDBJ whole genome shotgun (WGS) entry which is preliminary data.</text>
</comment>
<dbReference type="InterPro" id="IPR016024">
    <property type="entry name" value="ARM-type_fold"/>
</dbReference>
<evidence type="ECO:0000313" key="3">
    <source>
        <dbReference type="EMBL" id="KAJ8768399.1"/>
    </source>
</evidence>
<dbReference type="InterPro" id="IPR052107">
    <property type="entry name" value="HEAT6"/>
</dbReference>
<organism evidence="3 4">
    <name type="scientific">Erythroxylum novogranatense</name>
    <dbReference type="NCBI Taxonomy" id="1862640"/>
    <lineage>
        <taxon>Eukaryota</taxon>
        <taxon>Viridiplantae</taxon>
        <taxon>Streptophyta</taxon>
        <taxon>Embryophyta</taxon>
        <taxon>Tracheophyta</taxon>
        <taxon>Spermatophyta</taxon>
        <taxon>Magnoliopsida</taxon>
        <taxon>eudicotyledons</taxon>
        <taxon>Gunneridae</taxon>
        <taxon>Pentapetalae</taxon>
        <taxon>rosids</taxon>
        <taxon>fabids</taxon>
        <taxon>Malpighiales</taxon>
        <taxon>Erythroxylaceae</taxon>
        <taxon>Erythroxylum</taxon>
    </lineage>
</organism>
<dbReference type="Gene3D" id="1.25.10.10">
    <property type="entry name" value="Leucine-rich Repeat Variant"/>
    <property type="match status" value="2"/>
</dbReference>
<dbReference type="EMBL" id="JAIWQS010000004">
    <property type="protein sequence ID" value="KAJ8768399.1"/>
    <property type="molecule type" value="Genomic_DNA"/>
</dbReference>
<sequence length="1180" mass="130418">MASTSAIRTWRTAFLTLRDETLTSSPKSESKTPSHLLHNLIFSHSDTLISAAPDLPPHEVTSDLLFLLELTANCRQRYEPVPLLSDYVQISRLMHDVCRRRRVSLHLNSSSWSLILHSFRNILQILVDNAGGDASATRPAVQCINTIRHLVDVYRQSGSVADNTELVNFLIHIVKCSHSQLIGTSCSSTSLGSGYSNLWEVLNVTFTMLGDAFTRDGSLFPSDTWQSTIEVLRKVMDVVGSNNCLVEDMIMSRFYFSLLNCLHVVLAVHKVPVSEHVSSFVAVLKMFFRYGLTSRMQHACSGHKDKQIPGMSPKLASEEPIMKDHAPYRPPHLRKKDSLVMKQSTSQNSNCCSDHESSVSEFLSSDSEYSDSDGSVRDHDSLKSSNVRVVAIVCIQDLCEADPKSFTSLWTMILPVSDVLQLRTFDATLMTCLLFDPSLKARIASASTLAVMLNGPSSVFLQVAEYRESTKLGSYVSLSNSLGQILVQLHTGILHLIQHETHSRLVTSLFKILTLLISSTPYPRMPGDLLPTVVKSLLSRTELQSLLKSDQTGFLVSTLNCLTAALSTSPPMPQIKDMLQEESSTGVVEAKKRSNLLSTLLQYSKQLNSPTICFETLQALRAAIHNYPTIAFTCWDQISAIVSKILDVAISDKHTWTCSEQMGENAVYMGEKIITAAIKVLDEYLRAVSEFRGTEGHLYDQSLDTPFTSNCIRPKRVSSAPSYEPGSDKDTDEESIPLRSGIEQWSKTIENYLPSVLWHTSGMVRTASITCFAGITSSVFFSLTKEKQDFVVSSLVNTAFHDEVPSVRSAACRAIGVISCFRQIVQSAEILDKFIRAVVINSHDPLVSVRITASWAMANICDSLRLFVHDFPVTMSAANKEVLIVLTECALHLTKDGDKVKSNAVRALGNLSRIFDFNSSSGMHDQPAGYLGLSVNKFKMLPASSNLQCGQGYSTKSYPQNSAQGPDLIEGIIQAFLSCVTTGNVKVQWNVCYALSNLFLNETLSLQDMDWAPSVFSVLLLLLRDSSNFKIKIQAASALAVPASVLAYGKSFPDVVQGVLHVLESRGSDKILSPSCFKYQFALEKQVTSTMLHVLSLASDADDQPLREFLLKKAQFLEEWFKVLCSSLEVGDTTTGQPGDYIDKKKELVSKALQSLIEVCENDNHDAIALKFEKLDKSIK</sequence>
<feature type="region of interest" description="Disordered" evidence="1">
    <location>
        <begin position="714"/>
        <end position="736"/>
    </location>
</feature>
<dbReference type="InterPro" id="IPR025283">
    <property type="entry name" value="DUF4042"/>
</dbReference>
<gene>
    <name evidence="3" type="ORF">K2173_021552</name>
</gene>
<evidence type="ECO:0000313" key="4">
    <source>
        <dbReference type="Proteomes" id="UP001159364"/>
    </source>
</evidence>
<dbReference type="AlphaFoldDB" id="A0AAV8TQI2"/>
<evidence type="ECO:0000256" key="1">
    <source>
        <dbReference type="SAM" id="MobiDB-lite"/>
    </source>
</evidence>
<dbReference type="PANTHER" id="PTHR13366:SF0">
    <property type="entry name" value="HEAT REPEAT-CONTAINING PROTEIN 6"/>
    <property type="match status" value="1"/>
</dbReference>
<name>A0AAV8TQI2_9ROSI</name>
<evidence type="ECO:0000259" key="2">
    <source>
        <dbReference type="Pfam" id="PF13251"/>
    </source>
</evidence>
<keyword evidence="4" id="KW-1185">Reference proteome</keyword>
<dbReference type="InterPro" id="IPR011989">
    <property type="entry name" value="ARM-like"/>
</dbReference>
<dbReference type="SUPFAM" id="SSF48371">
    <property type="entry name" value="ARM repeat"/>
    <property type="match status" value="2"/>
</dbReference>
<feature type="domain" description="DUF4042" evidence="2">
    <location>
        <begin position="387"/>
        <end position="572"/>
    </location>
</feature>
<dbReference type="PANTHER" id="PTHR13366">
    <property type="entry name" value="MALARIA ANTIGEN-RELATED"/>
    <property type="match status" value="1"/>
</dbReference>
<dbReference type="Proteomes" id="UP001159364">
    <property type="component" value="Linkage Group LG04"/>
</dbReference>
<dbReference type="Pfam" id="PF13251">
    <property type="entry name" value="DUF4042"/>
    <property type="match status" value="1"/>
</dbReference>
<accession>A0AAV8TQI2</accession>
<protein>
    <recommendedName>
        <fullName evidence="2">DUF4042 domain-containing protein</fullName>
    </recommendedName>
</protein>